<evidence type="ECO:0000313" key="2">
    <source>
        <dbReference type="Proteomes" id="UP000502041"/>
    </source>
</evidence>
<dbReference type="NCBIfam" id="TIGR02523">
    <property type="entry name" value="type_IV_pilV"/>
    <property type="match status" value="1"/>
</dbReference>
<protein>
    <recommendedName>
        <fullName evidence="3">Type IV pilus modification protein PilV</fullName>
    </recommendedName>
</protein>
<dbReference type="AlphaFoldDB" id="A0A6H2HB55"/>
<dbReference type="InterPro" id="IPR013362">
    <property type="entry name" value="Pilus_4_PilV"/>
</dbReference>
<organism evidence="1 2">
    <name type="scientific">Polaromonas vacuolata</name>
    <dbReference type="NCBI Taxonomy" id="37448"/>
    <lineage>
        <taxon>Bacteria</taxon>
        <taxon>Pseudomonadati</taxon>
        <taxon>Pseudomonadota</taxon>
        <taxon>Betaproteobacteria</taxon>
        <taxon>Burkholderiales</taxon>
        <taxon>Comamonadaceae</taxon>
        <taxon>Polaromonas</taxon>
    </lineage>
</organism>
<proteinExistence type="predicted"/>
<gene>
    <name evidence="1" type="ORF">HC248_02016</name>
</gene>
<sequence>MKQLKPQKGSSLIEVLVSILIVCLGLLGMASMVAASVQYVKLAQFQTIGTQLAEAYAENLRANTSGFYAGNYNRSIAYDGDSSNLEVPTCIITSLCTPSEIANIDKAVWLNDLRRRLPAGGAYVLRDENNTLAADIWIMWVDPSLAFSIGNDLSVSSTGGDQCPAASIAGLANTTPQPRCMYFRVSI</sequence>
<evidence type="ECO:0000313" key="1">
    <source>
        <dbReference type="EMBL" id="QJC56706.1"/>
    </source>
</evidence>
<dbReference type="EMBL" id="CP051461">
    <property type="protein sequence ID" value="QJC56706.1"/>
    <property type="molecule type" value="Genomic_DNA"/>
</dbReference>
<name>A0A6H2HB55_9BURK</name>
<dbReference type="Proteomes" id="UP000502041">
    <property type="component" value="Chromosome"/>
</dbReference>
<dbReference type="Pfam" id="PF07963">
    <property type="entry name" value="N_methyl"/>
    <property type="match status" value="1"/>
</dbReference>
<dbReference type="RefSeq" id="WP_168922327.1">
    <property type="nucleotide sequence ID" value="NZ_CP051461.1"/>
</dbReference>
<reference evidence="1 2" key="1">
    <citation type="submission" date="2020-04" db="EMBL/GenBank/DDBJ databases">
        <title>Complete genome of a Psychrophilic, Marine, Gas Vacuolate Bacterium Polaromonas vacuolata KCTC 22033T.</title>
        <authorList>
            <person name="Hwang K."/>
            <person name="Kim K.M."/>
        </authorList>
    </citation>
    <scope>NUCLEOTIDE SEQUENCE [LARGE SCALE GENOMIC DNA]</scope>
    <source>
        <strain evidence="1 2">KCTC 22033</strain>
    </source>
</reference>
<keyword evidence="2" id="KW-1185">Reference proteome</keyword>
<evidence type="ECO:0008006" key="3">
    <source>
        <dbReference type="Google" id="ProtNLM"/>
    </source>
</evidence>
<dbReference type="KEGG" id="pvac:HC248_02016"/>
<accession>A0A6H2HB55</accession>
<dbReference type="InterPro" id="IPR012902">
    <property type="entry name" value="N_methyl_site"/>
</dbReference>